<dbReference type="Proteomes" id="UP000316598">
    <property type="component" value="Unassembled WGS sequence"/>
</dbReference>
<evidence type="ECO:0000259" key="3">
    <source>
        <dbReference type="PROSITE" id="PS50240"/>
    </source>
</evidence>
<dbReference type="InterPro" id="IPR007280">
    <property type="entry name" value="Peptidase_C_arc/bac"/>
</dbReference>
<dbReference type="PROSITE" id="PS50240">
    <property type="entry name" value="TRYPSIN_DOM"/>
    <property type="match status" value="1"/>
</dbReference>
<dbReference type="InterPro" id="IPR033803">
    <property type="entry name" value="CBD-like_Golvesin-Xly"/>
</dbReference>
<sequence length="1408" mass="148796">MSSSRYVRQTGQSSTRPRGRIRSLVVESLEKRNLLAAHLTALQLEQPNASPNLKSSISAGVATAATPAPVYVSSDASASRPAEQYAGTFDHFRPVIAVGDPNGSPSVSVSSRTDANVTTSPFAGVVSLNMSSSQGSFICSGALLTSTHIVTAGHCLDIDDNGSVDFAPSEVTVFFNHDNPTNNFSGSTSIQASALVNHPNYTGFLSPSVNDDIAVVTLSSSAPSGVPIYPIHTQAFTQSTPIVLAGYGTQGDAINGETGGANLFVKLTGQNLASDFELDDEGGGNREVWLADFDGPAPADLFGDGTTLGNDKEITILGGDSGGPSFVWNDLDNSTTIEQGELEWWGNNTFGSIFAPDFDTDFGGMVGSAYASWLDSVFNSTSTDDHGDNSSSSTPIPIPSTTGGELEVAGDRDFFSFNAIQGIEYEFSTGLNTLSDSTLELYDVDGSTSLVFDDDSGPGLASQIIWTASTSGTYFLEVAGYADNEFGTYDLVAEIDDDHGNDFSEATSLSVPVSTTGIIEIQTDLDYFSFSANAGSTYEIETVLTELSDSTLSLFDTDGTTLITFDDDGGTGLASLITFAPDQSGTYFVAVDNYSDEVGGYGLDISLMSPTNATIIDNGDPGYTTTGNWNTTGTGYLDDRDVHAAGSDTDEATWIFDVPVGSYQVASTWLSHPNRSAAAPYSIYDGSTFITTINASQKDSPDDFSDAGANWENLAAVNISSGQLRVSLGSASDGVVTADAVRIEPFEIPALIVDNGDAGYALTGSWTSAANGYQDDRNAHSASSGSDEASWTFEVPIGTYQVASTWLSHPNRANNAPYSIFDGGELIAFVEANQKIDPDDFNADGGDWEILTNVSVTNGPLKVVLGTSPDGVVTADAIRIAPLLPVDDPDDQINEATLIDEGIFADQIYSANDVDMFAISVQAGERWQFDIDVFNDPSAELDSSVNLFDASGSLIAFSDADVGPDPEFAATESFIDFVFDTSGVYYLAVASEGNYQYDPVDGSGDSGGSTTGFYELIVQMITTASETQIIDNGDAQYSVTGNWTSATTGYLGDRNMHVAGASNDEATWNFTVTPGTYTVSSTWLAHPNRANDAPFSIYDDGVLVAFVNSNQKVAPDDFVDAGGDWEVLANVEISSDTLTVVLGTSPQGKVTADAVHIAPAPSLPTLVVDNGDPGYTSNGWRTTSTGYLGDREVHSASSGADEASWTFDELPVGTYSVSSTWLSHPNRSEAAPYSIYDGNTLITTIYASQKVAPDDFSDLGGDWEVLSNVTITSGTLTVVLGTAPDGVITADAIRIGPASTPVRGKLAANLFEDAMRWPAFPMVDRDLTSEQVSRPDTNLTVLDEYFSVFNKAKDTKLATVEDTSMVPTSPLLGKPEGKDESDNEGELDHEARVLLEWLSENQLNSSMD</sequence>
<dbReference type="PANTHER" id="PTHR24276">
    <property type="entry name" value="POLYSERASE-RELATED"/>
    <property type="match status" value="1"/>
</dbReference>
<feature type="compositionally biased region" description="Low complexity" evidence="2">
    <location>
        <begin position="390"/>
        <end position="402"/>
    </location>
</feature>
<gene>
    <name evidence="4" type="ORF">Pla22_12370</name>
</gene>
<dbReference type="InterPro" id="IPR043504">
    <property type="entry name" value="Peptidase_S1_PA_chymotrypsin"/>
</dbReference>
<dbReference type="GO" id="GO:0004252">
    <property type="term" value="F:serine-type endopeptidase activity"/>
    <property type="evidence" value="ECO:0007669"/>
    <property type="project" value="InterPro"/>
</dbReference>
<dbReference type="SUPFAM" id="SSF50494">
    <property type="entry name" value="Trypsin-like serine proteases"/>
    <property type="match status" value="1"/>
</dbReference>
<dbReference type="InterPro" id="IPR009003">
    <property type="entry name" value="Peptidase_S1_PA"/>
</dbReference>
<reference evidence="4 5" key="1">
    <citation type="submission" date="2019-02" db="EMBL/GenBank/DDBJ databases">
        <title>Deep-cultivation of Planctomycetes and their phenomic and genomic characterization uncovers novel biology.</title>
        <authorList>
            <person name="Wiegand S."/>
            <person name="Jogler M."/>
            <person name="Boedeker C."/>
            <person name="Pinto D."/>
            <person name="Vollmers J."/>
            <person name="Rivas-Marin E."/>
            <person name="Kohn T."/>
            <person name="Peeters S.H."/>
            <person name="Heuer A."/>
            <person name="Rast P."/>
            <person name="Oberbeckmann S."/>
            <person name="Bunk B."/>
            <person name="Jeske O."/>
            <person name="Meyerdierks A."/>
            <person name="Storesund J.E."/>
            <person name="Kallscheuer N."/>
            <person name="Luecker S."/>
            <person name="Lage O.M."/>
            <person name="Pohl T."/>
            <person name="Merkel B.J."/>
            <person name="Hornburger P."/>
            <person name="Mueller R.-W."/>
            <person name="Bruemmer F."/>
            <person name="Labrenz M."/>
            <person name="Spormann A.M."/>
            <person name="Op Den Camp H."/>
            <person name="Overmann J."/>
            <person name="Amann R."/>
            <person name="Jetten M.S.M."/>
            <person name="Mascher T."/>
            <person name="Medema M.H."/>
            <person name="Devos D.P."/>
            <person name="Kaster A.-K."/>
            <person name="Ovreas L."/>
            <person name="Rohde M."/>
            <person name="Galperin M.Y."/>
            <person name="Jogler C."/>
        </authorList>
    </citation>
    <scope>NUCLEOTIDE SEQUENCE [LARGE SCALE GENOMIC DNA]</scope>
    <source>
        <strain evidence="4 5">Pla22</strain>
    </source>
</reference>
<dbReference type="PROSITE" id="PS00134">
    <property type="entry name" value="TRYPSIN_HIS"/>
    <property type="match status" value="1"/>
</dbReference>
<evidence type="ECO:0000256" key="1">
    <source>
        <dbReference type="ARBA" id="ARBA00023157"/>
    </source>
</evidence>
<keyword evidence="5" id="KW-1185">Reference proteome</keyword>
<dbReference type="GO" id="GO:0006508">
    <property type="term" value="P:proteolysis"/>
    <property type="evidence" value="ECO:0007669"/>
    <property type="project" value="InterPro"/>
</dbReference>
<comment type="caution">
    <text evidence="4">The sequence shown here is derived from an EMBL/GenBank/DDBJ whole genome shotgun (WGS) entry which is preliminary data.</text>
</comment>
<feature type="compositionally biased region" description="Basic and acidic residues" evidence="2">
    <location>
        <begin position="1375"/>
        <end position="1390"/>
    </location>
</feature>
<dbReference type="InterPro" id="IPR001254">
    <property type="entry name" value="Trypsin_dom"/>
</dbReference>
<dbReference type="InterPro" id="IPR050430">
    <property type="entry name" value="Peptidase_S1"/>
</dbReference>
<proteinExistence type="predicted"/>
<dbReference type="Gene3D" id="2.60.120.380">
    <property type="match status" value="3"/>
</dbReference>
<dbReference type="SMART" id="SM00020">
    <property type="entry name" value="Tryp_SPc"/>
    <property type="match status" value="1"/>
</dbReference>
<feature type="region of interest" description="Disordered" evidence="2">
    <location>
        <begin position="383"/>
        <end position="404"/>
    </location>
</feature>
<organism evidence="4 5">
    <name type="scientific">Rubripirellula amarantea</name>
    <dbReference type="NCBI Taxonomy" id="2527999"/>
    <lineage>
        <taxon>Bacteria</taxon>
        <taxon>Pseudomonadati</taxon>
        <taxon>Planctomycetota</taxon>
        <taxon>Planctomycetia</taxon>
        <taxon>Pirellulales</taxon>
        <taxon>Pirellulaceae</taxon>
        <taxon>Rubripirellula</taxon>
    </lineage>
</organism>
<dbReference type="OrthoDB" id="292934at2"/>
<evidence type="ECO:0000313" key="5">
    <source>
        <dbReference type="Proteomes" id="UP000316598"/>
    </source>
</evidence>
<protein>
    <recommendedName>
        <fullName evidence="3">Peptidase S1 domain-containing protein</fullName>
    </recommendedName>
</protein>
<dbReference type="InterPro" id="IPR018114">
    <property type="entry name" value="TRYPSIN_HIS"/>
</dbReference>
<feature type="region of interest" description="Disordered" evidence="2">
    <location>
        <begin position="1360"/>
        <end position="1390"/>
    </location>
</feature>
<dbReference type="Pfam" id="PF00089">
    <property type="entry name" value="Trypsin"/>
    <property type="match status" value="1"/>
</dbReference>
<accession>A0A5C5WSL0</accession>
<name>A0A5C5WSL0_9BACT</name>
<dbReference type="Pfam" id="PF25275">
    <property type="entry name" value="Golvesin_C"/>
    <property type="match status" value="4"/>
</dbReference>
<evidence type="ECO:0000313" key="4">
    <source>
        <dbReference type="EMBL" id="TWT53607.1"/>
    </source>
</evidence>
<dbReference type="Gene3D" id="2.40.10.10">
    <property type="entry name" value="Trypsin-like serine proteases"/>
    <property type="match status" value="1"/>
</dbReference>
<dbReference type="EMBL" id="SJPI01000001">
    <property type="protein sequence ID" value="TWT53607.1"/>
    <property type="molecule type" value="Genomic_DNA"/>
</dbReference>
<dbReference type="Pfam" id="PF04151">
    <property type="entry name" value="PPC"/>
    <property type="match status" value="1"/>
</dbReference>
<evidence type="ECO:0000256" key="2">
    <source>
        <dbReference type="SAM" id="MobiDB-lite"/>
    </source>
</evidence>
<dbReference type="PANTHER" id="PTHR24276:SF98">
    <property type="entry name" value="FI18310P1-RELATED"/>
    <property type="match status" value="1"/>
</dbReference>
<keyword evidence="1" id="KW-1015">Disulfide bond</keyword>
<feature type="domain" description="Peptidase S1" evidence="3">
    <location>
        <begin position="96"/>
        <end position="379"/>
    </location>
</feature>